<evidence type="ECO:0000313" key="2">
    <source>
        <dbReference type="Proteomes" id="UP000185713"/>
    </source>
</evidence>
<gene>
    <name evidence="1" type="ORF">MPF_1530</name>
</gene>
<proteinExistence type="predicted"/>
<sequence>MEGQYKIVHHPINTLKYVNLNKKPKLSRMG</sequence>
<comment type="caution">
    <text evidence="1">The sequence shown here is derived from an EMBL/GenBank/DDBJ whole genome shotgun (WGS) entry which is preliminary data.</text>
</comment>
<accession>A0A1L9C3P0</accession>
<protein>
    <submittedName>
        <fullName evidence="1">Uncharacterized protein</fullName>
    </submittedName>
</protein>
<name>A0A1L9C3P0_9EURY</name>
<dbReference type="AlphaFoldDB" id="A0A1L9C3P0"/>
<evidence type="ECO:0000313" key="1">
    <source>
        <dbReference type="EMBL" id="OJH49028.1"/>
    </source>
</evidence>
<dbReference type="Proteomes" id="UP000185713">
    <property type="component" value="Unassembled WGS sequence"/>
</dbReference>
<dbReference type="EMBL" id="JWTK01000004">
    <property type="protein sequence ID" value="OJH49028.1"/>
    <property type="molecule type" value="Genomic_DNA"/>
</dbReference>
<organism evidence="1 2">
    <name type="scientific">Methanohalophilus portucalensis FDF-1</name>
    <dbReference type="NCBI Taxonomy" id="523843"/>
    <lineage>
        <taxon>Archaea</taxon>
        <taxon>Methanobacteriati</taxon>
        <taxon>Methanobacteriota</taxon>
        <taxon>Stenosarchaea group</taxon>
        <taxon>Methanomicrobia</taxon>
        <taxon>Methanosarcinales</taxon>
        <taxon>Methanosarcinaceae</taxon>
        <taxon>Methanohalophilus</taxon>
    </lineage>
</organism>
<reference evidence="1 2" key="1">
    <citation type="submission" date="2014-12" db="EMBL/GenBank/DDBJ databases">
        <title>The genome sequence of Methanohalophilus portucalensis strain FDF1.</title>
        <authorList>
            <person name="Lai M.-C."/>
            <person name="Lai S.-J."/>
        </authorList>
    </citation>
    <scope>NUCLEOTIDE SEQUENCE [LARGE SCALE GENOMIC DNA]</scope>
    <source>
        <strain evidence="1 2">FDF-1</strain>
    </source>
</reference>